<accession>A0A4R2LE12</accession>
<gene>
    <name evidence="2" type="ORF">EV202_1511</name>
</gene>
<name>A0A4R2LE12_9BACE</name>
<evidence type="ECO:0000313" key="2">
    <source>
        <dbReference type="EMBL" id="TCO85610.1"/>
    </source>
</evidence>
<dbReference type="RefSeq" id="WP_131927595.1">
    <property type="nucleotide sequence ID" value="NZ_SLXB01000051.1"/>
</dbReference>
<comment type="caution">
    <text evidence="2">The sequence shown here is derived from an EMBL/GenBank/DDBJ whole genome shotgun (WGS) entry which is preliminary data.</text>
</comment>
<protein>
    <submittedName>
        <fullName evidence="2">TolB-like protein</fullName>
    </submittedName>
</protein>
<organism evidence="2 3">
    <name type="scientific">Prevotella heparinolytica</name>
    <dbReference type="NCBI Taxonomy" id="28113"/>
    <lineage>
        <taxon>Bacteria</taxon>
        <taxon>Pseudomonadati</taxon>
        <taxon>Bacteroidota</taxon>
        <taxon>Bacteroidia</taxon>
        <taxon>Bacteroidales</taxon>
        <taxon>Bacteroidaceae</taxon>
        <taxon>Bacteroides</taxon>
    </lineage>
</organism>
<feature type="chain" id="PRO_5020908803" evidence="1">
    <location>
        <begin position="19"/>
        <end position="329"/>
    </location>
</feature>
<evidence type="ECO:0000256" key="1">
    <source>
        <dbReference type="SAM" id="SignalP"/>
    </source>
</evidence>
<evidence type="ECO:0000313" key="3">
    <source>
        <dbReference type="Proteomes" id="UP000295600"/>
    </source>
</evidence>
<sequence>MKKYIYLLSIYALLTACATQNSMQELTLTQKIEPFREQKTLQAEKVRVNEVFAIDGIEVKKNNIFVTDSRNSDRTLYQYSLPDVQCIYTGGRRGGAENEFQLPPSFCKSTSEKIYIFGYNPFIIKCFTLDTNNQLILEKEITLPTSIPIANFMNIVNDSLLIYTTFPNKLDIKKANLKSQQSTEEEIVIEQETHKEIFFDENKGYLAANDSLIVYAYTYKKQIDFYGINDMKLHKRLIGNEITPHILIGNVKETKFHQREIVACKDYFYIRCPREKDGCFIEVYDYSGRSVAKYELDILLYAFCVDEKNRTIYGYNNDVFEEGFLKYAY</sequence>
<dbReference type="Proteomes" id="UP000295600">
    <property type="component" value="Unassembled WGS sequence"/>
</dbReference>
<keyword evidence="1" id="KW-0732">Signal</keyword>
<proteinExistence type="predicted"/>
<dbReference type="Pfam" id="PF15869">
    <property type="entry name" value="TolB_like"/>
    <property type="match status" value="1"/>
</dbReference>
<reference evidence="2 3" key="1">
    <citation type="submission" date="2019-03" db="EMBL/GenBank/DDBJ databases">
        <title>Genomic Encyclopedia of Type Strains, Phase IV (KMG-IV): sequencing the most valuable type-strain genomes for metagenomic binning, comparative biology and taxonomic classification.</title>
        <authorList>
            <person name="Goeker M."/>
        </authorList>
    </citation>
    <scope>NUCLEOTIDE SEQUENCE [LARGE SCALE GENOMIC DNA]</scope>
    <source>
        <strain evidence="2 3">DSM 23917</strain>
    </source>
</reference>
<dbReference type="AlphaFoldDB" id="A0A4R2LE12"/>
<dbReference type="EMBL" id="SLXB01000051">
    <property type="protein sequence ID" value="TCO85610.1"/>
    <property type="molecule type" value="Genomic_DNA"/>
</dbReference>
<dbReference type="PROSITE" id="PS51257">
    <property type="entry name" value="PROKAR_LIPOPROTEIN"/>
    <property type="match status" value="1"/>
</dbReference>
<feature type="signal peptide" evidence="1">
    <location>
        <begin position="1"/>
        <end position="18"/>
    </location>
</feature>